<sequence length="170" mass="17817">MSWSDAVSRRRMLGLLALLPVAGCGFAPLYGEGASASRMAGRVDVGLIDGKAGFELRERLVNRLGQPVDPAYRLTVRLVLESTGTALTQENVTTRFGVNGMAEYTLVPVTGGLPVASGVVRSVTGFNAPDAVASTAFAARAAEIDAERRLAVTLADQIVQRLALSADGWA</sequence>
<comment type="caution">
    <text evidence="1">The sequence shown here is derived from an EMBL/GenBank/DDBJ whole genome shotgun (WGS) entry which is preliminary data.</text>
</comment>
<dbReference type="EMBL" id="JACHFM010000004">
    <property type="protein sequence ID" value="MBB5223775.1"/>
    <property type="molecule type" value="Genomic_DNA"/>
</dbReference>
<dbReference type="InterPro" id="IPR007485">
    <property type="entry name" value="LPS_assembly_LptE"/>
</dbReference>
<keyword evidence="2" id="KW-1185">Reference proteome</keyword>
<dbReference type="GO" id="GO:0043165">
    <property type="term" value="P:Gram-negative-bacterium-type cell outer membrane assembly"/>
    <property type="evidence" value="ECO:0007669"/>
    <property type="project" value="InterPro"/>
</dbReference>
<dbReference type="PROSITE" id="PS51318">
    <property type="entry name" value="TAT"/>
    <property type="match status" value="1"/>
</dbReference>
<dbReference type="RefSeq" id="WP_184153327.1">
    <property type="nucleotide sequence ID" value="NZ_JACHFM010000004.1"/>
</dbReference>
<gene>
    <name evidence="1" type="ORF">HNP73_003729</name>
</gene>
<dbReference type="Proteomes" id="UP000549457">
    <property type="component" value="Unassembled WGS sequence"/>
</dbReference>
<dbReference type="GO" id="GO:0019867">
    <property type="term" value="C:outer membrane"/>
    <property type="evidence" value="ECO:0007669"/>
    <property type="project" value="InterPro"/>
</dbReference>
<evidence type="ECO:0000313" key="2">
    <source>
        <dbReference type="Proteomes" id="UP000549457"/>
    </source>
</evidence>
<organism evidence="1 2">
    <name type="scientific">Amaricoccus macauensis</name>
    <dbReference type="NCBI Taxonomy" id="57001"/>
    <lineage>
        <taxon>Bacteria</taxon>
        <taxon>Pseudomonadati</taxon>
        <taxon>Pseudomonadota</taxon>
        <taxon>Alphaproteobacteria</taxon>
        <taxon>Rhodobacterales</taxon>
        <taxon>Paracoccaceae</taxon>
        <taxon>Amaricoccus</taxon>
    </lineage>
</organism>
<dbReference type="InterPro" id="IPR006311">
    <property type="entry name" value="TAT_signal"/>
</dbReference>
<proteinExistence type="predicted"/>
<dbReference type="AlphaFoldDB" id="A0A840STD8"/>
<dbReference type="Gene3D" id="3.30.160.150">
    <property type="entry name" value="Lipoprotein like domain"/>
    <property type="match status" value="1"/>
</dbReference>
<keyword evidence="1" id="KW-0449">Lipoprotein</keyword>
<reference evidence="1 2" key="1">
    <citation type="submission" date="2020-08" db="EMBL/GenBank/DDBJ databases">
        <title>Genomic Encyclopedia of Type Strains, Phase IV (KMG-IV): sequencing the most valuable type-strain genomes for metagenomic binning, comparative biology and taxonomic classification.</title>
        <authorList>
            <person name="Goeker M."/>
        </authorList>
    </citation>
    <scope>NUCLEOTIDE SEQUENCE [LARGE SCALE GENOMIC DNA]</scope>
    <source>
        <strain evidence="1 2">DSM 101730</strain>
    </source>
</reference>
<name>A0A840STD8_9RHOB</name>
<protein>
    <submittedName>
        <fullName evidence="1">LPS-assembly lipoprotein</fullName>
    </submittedName>
</protein>
<evidence type="ECO:0000313" key="1">
    <source>
        <dbReference type="EMBL" id="MBB5223775.1"/>
    </source>
</evidence>
<accession>A0A840STD8</accession>
<dbReference type="Pfam" id="PF04390">
    <property type="entry name" value="LptE"/>
    <property type="match status" value="1"/>
</dbReference>